<dbReference type="CDD" id="cd03784">
    <property type="entry name" value="GT1_Gtf-like"/>
    <property type="match status" value="1"/>
</dbReference>
<dbReference type="InterPro" id="IPR050426">
    <property type="entry name" value="Glycosyltransferase_28"/>
</dbReference>
<evidence type="ECO:0000256" key="3">
    <source>
        <dbReference type="SAM" id="MobiDB-lite"/>
    </source>
</evidence>
<dbReference type="FunFam" id="3.40.50.2000:FF:000268">
    <property type="entry name" value="Glycosyltransferase family 1 protein"/>
    <property type="match status" value="1"/>
</dbReference>
<dbReference type="PANTHER" id="PTHR48050:SF13">
    <property type="entry name" value="STEROL 3-BETA-GLUCOSYLTRANSFERASE UGT80A2"/>
    <property type="match status" value="1"/>
</dbReference>
<evidence type="ECO:0000256" key="2">
    <source>
        <dbReference type="SAM" id="Coils"/>
    </source>
</evidence>
<dbReference type="InterPro" id="IPR002213">
    <property type="entry name" value="UDP_glucos_trans"/>
</dbReference>
<dbReference type="PANTHER" id="PTHR48050">
    <property type="entry name" value="STEROL 3-BETA-GLUCOSYLTRANSFERASE"/>
    <property type="match status" value="1"/>
</dbReference>
<name>A0A9P8K4M3_AURME</name>
<accession>A0A9P8K4M3</accession>
<reference evidence="6" key="1">
    <citation type="journal article" date="2021" name="J Fungi (Basel)">
        <title>Virulence traits and population genomics of the black yeast Aureobasidium melanogenum.</title>
        <authorList>
            <person name="Cernosa A."/>
            <person name="Sun X."/>
            <person name="Gostincar C."/>
            <person name="Fang C."/>
            <person name="Gunde-Cimerman N."/>
            <person name="Song Z."/>
        </authorList>
    </citation>
    <scope>NUCLEOTIDE SEQUENCE</scope>
    <source>
        <strain evidence="6">EXF-8016</strain>
    </source>
</reference>
<dbReference type="Gene3D" id="3.40.50.2000">
    <property type="entry name" value="Glycogen Phosphorylase B"/>
    <property type="match status" value="2"/>
</dbReference>
<feature type="coiled-coil region" evidence="2">
    <location>
        <begin position="933"/>
        <end position="960"/>
    </location>
</feature>
<evidence type="ECO:0000313" key="7">
    <source>
        <dbReference type="Proteomes" id="UP000767238"/>
    </source>
</evidence>
<evidence type="ECO:0000259" key="5">
    <source>
        <dbReference type="Pfam" id="PF06722"/>
    </source>
</evidence>
<dbReference type="Proteomes" id="UP000767238">
    <property type="component" value="Unassembled WGS sequence"/>
</dbReference>
<dbReference type="FunFam" id="3.40.50.2000:FF:000009">
    <property type="entry name" value="Sterol 3-beta-glucosyltransferase UGT80A2"/>
    <property type="match status" value="1"/>
</dbReference>
<dbReference type="SUPFAM" id="SSF53756">
    <property type="entry name" value="UDP-Glycosyltransferase/glycogen phosphorylase"/>
    <property type="match status" value="1"/>
</dbReference>
<feature type="domain" description="Erythromycin biosynthesis protein CIII-like C-terminal" evidence="5">
    <location>
        <begin position="385"/>
        <end position="480"/>
    </location>
</feature>
<feature type="compositionally biased region" description="Basic and acidic residues" evidence="3">
    <location>
        <begin position="50"/>
        <end position="60"/>
    </location>
</feature>
<dbReference type="GO" id="GO:0016906">
    <property type="term" value="F:sterol 3-beta-glucosyltransferase activity"/>
    <property type="evidence" value="ECO:0007669"/>
    <property type="project" value="UniProtKB-ARBA"/>
</dbReference>
<evidence type="ECO:0000313" key="6">
    <source>
        <dbReference type="EMBL" id="KAH0212803.1"/>
    </source>
</evidence>
<dbReference type="InterPro" id="IPR010610">
    <property type="entry name" value="EryCIII-like_C"/>
</dbReference>
<dbReference type="Pfam" id="PF06722">
    <property type="entry name" value="EryCIII-like_C"/>
    <property type="match status" value="1"/>
</dbReference>
<keyword evidence="2" id="KW-0175">Coiled coil</keyword>
<feature type="region of interest" description="Disordered" evidence="3">
    <location>
        <begin position="50"/>
        <end position="70"/>
    </location>
</feature>
<dbReference type="GO" id="GO:0005975">
    <property type="term" value="P:carbohydrate metabolic process"/>
    <property type="evidence" value="ECO:0007669"/>
    <property type="project" value="InterPro"/>
</dbReference>
<dbReference type="InterPro" id="IPR004276">
    <property type="entry name" value="GlycoTrans_28_N"/>
</dbReference>
<reference evidence="6" key="2">
    <citation type="submission" date="2021-08" db="EMBL/GenBank/DDBJ databases">
        <authorList>
            <person name="Gostincar C."/>
            <person name="Sun X."/>
            <person name="Song Z."/>
            <person name="Gunde-Cimerman N."/>
        </authorList>
    </citation>
    <scope>NUCLEOTIDE SEQUENCE</scope>
    <source>
        <strain evidence="6">EXF-8016</strain>
    </source>
</reference>
<dbReference type="Pfam" id="PF03033">
    <property type="entry name" value="Glyco_transf_28"/>
    <property type="match status" value="1"/>
</dbReference>
<comment type="caution">
    <text evidence="6">The sequence shown here is derived from an EMBL/GenBank/DDBJ whole genome shotgun (WGS) entry which is preliminary data.</text>
</comment>
<feature type="non-terminal residue" evidence="6">
    <location>
        <position position="1031"/>
    </location>
</feature>
<dbReference type="AlphaFoldDB" id="A0A9P8K4M3"/>
<keyword evidence="1" id="KW-0808">Transferase</keyword>
<evidence type="ECO:0000256" key="1">
    <source>
        <dbReference type="ARBA" id="ARBA00022679"/>
    </source>
</evidence>
<proteinExistence type="predicted"/>
<dbReference type="EMBL" id="JAHFYH010000107">
    <property type="protein sequence ID" value="KAH0212803.1"/>
    <property type="molecule type" value="Genomic_DNA"/>
</dbReference>
<evidence type="ECO:0000259" key="4">
    <source>
        <dbReference type="Pfam" id="PF03033"/>
    </source>
</evidence>
<organism evidence="6 7">
    <name type="scientific">Aureobasidium melanogenum</name>
    <name type="common">Aureobasidium pullulans var. melanogenum</name>
    <dbReference type="NCBI Taxonomy" id="46634"/>
    <lineage>
        <taxon>Eukaryota</taxon>
        <taxon>Fungi</taxon>
        <taxon>Dikarya</taxon>
        <taxon>Ascomycota</taxon>
        <taxon>Pezizomycotina</taxon>
        <taxon>Dothideomycetes</taxon>
        <taxon>Dothideomycetidae</taxon>
        <taxon>Dothideales</taxon>
        <taxon>Saccotheciaceae</taxon>
        <taxon>Aureobasidium</taxon>
    </lineage>
</organism>
<feature type="compositionally biased region" description="Polar residues" evidence="3">
    <location>
        <begin position="61"/>
        <end position="70"/>
    </location>
</feature>
<protein>
    <submittedName>
        <fullName evidence="6">UDP-Glycosyltransferase/glycogen phosphorylase</fullName>
    </submittedName>
</protein>
<feature type="domain" description="Glycosyltransferase family 28 N-terminal" evidence="4">
    <location>
        <begin position="78"/>
        <end position="218"/>
    </location>
</feature>
<sequence>MDDRPPSYDASLDNSLQRNFLNRGSIEVDGKVDFDFRRLSRVISGLSEHHLEHSDTESSRPKNGSTVNDSSTCPQLNIVMHVVGSRGDVQPFVALALKLKEFGHRIRLATHAVFKGFVEGYGIEFFSISGDPAELMAYMVKNPGIIPKMESMRGDVIEKQTKAISKILDGCWRSCFLPFIADVIIANPPSFAHIHCAEKLGIPLHIMFTMPWSPTRHFPHPLVNLRGAEAEPELSNYLSYKFLDWITWQGLGREINNFRSRRLGLERLDTMSAISMIRRAEVPHTYCWSEKLLQRPEDWSSNTSVAGFYVLPRLSDFKPSESLMAFLSNGPSPIYIGFGSIVIDDPDTFTHTILEAVRISGVRAIISKGWGGIGAQRLHHSPSIFMLDDCPHDWLFPKVQCVVHHGGAGTTSAGLAAGKPTIIVPFFGDQLTWGQAVSKAGAGPRPLPWKSLTPTLLAEAISFALDPRTVAVAEHIAAELSREDGTAKGAESLLANVPKSSLRCALLSDKKAVWEIAHSDLRLSAAAAELLRLDGCLDFRHLKPLRTKEYRLRTYPWDPVSGGSKAIINLFYDTFKGFAEIGSDFTRKPYFGQDSGVDIGQSSQADMEAVVDECDAIKTESSARQVFGVRTAKGFGRIFQAAARAPMRFTVAMAEGAHNAPRLWGDRSVRKPVKVTGIMSGISAGCQELLLGTYDGITGLVTLPVRGAKEQGMIGFAKGIGQGIVGMPVKFWAGMSGVTGYPLQGVDEQIKKAFLHDDMRGIRSSLEQLGRSEHANLSDGEKALLANTAKGAGRIRFPGEVGWAINTDSRVKTHQKLQGSAIMFRLTMCVVSVLFPNRNFELNSFALFRVVMWNHAEIGESIGSNLVNSYAGYGGFNFTTAGISVNSAIIANAKLWMAVCAHYEDVIDYAHQAILADRRMFEAKVQELEEMERRQKLDKLVKLQEELDELLEKADDNSLHIAVREETKKVNGPQRVFQKQEGEVKKCYDNLSTLAADFQLLEVAPLTVPYTVLRHSSGSNSSNASEGVQLS</sequence>
<gene>
    <name evidence="6" type="ORF">KCV03_g9183</name>
</gene>